<dbReference type="AlphaFoldDB" id="A0A2H9TJ53"/>
<sequence>MVAAMELVGLVAVIVGTSGSFKAAAIRLAASTAESTAVFAGLFARSSTTDSGRFSSPKDFASPKDFSSTKDFASTKGFASPKDFASTKGFSSTKDFSSSTRFTAGFPSSDTASTT</sequence>
<comment type="caution">
    <text evidence="2">The sequence shown here is derived from an EMBL/GenBank/DDBJ whole genome shotgun (WGS) entry which is preliminary data.</text>
</comment>
<organism evidence="2 3">
    <name type="scientific">Paramicrosporidium saccamoebae</name>
    <dbReference type="NCBI Taxonomy" id="1246581"/>
    <lineage>
        <taxon>Eukaryota</taxon>
        <taxon>Fungi</taxon>
        <taxon>Fungi incertae sedis</taxon>
        <taxon>Cryptomycota</taxon>
        <taxon>Cryptomycota incertae sedis</taxon>
        <taxon>Paramicrosporidium</taxon>
    </lineage>
</organism>
<protein>
    <submittedName>
        <fullName evidence="2">Heavy neurofilament NF-H</fullName>
    </submittedName>
</protein>
<accession>A0A2H9TJ53</accession>
<dbReference type="EMBL" id="MTSL01000159">
    <property type="protein sequence ID" value="PJF17779.1"/>
    <property type="molecule type" value="Genomic_DNA"/>
</dbReference>
<dbReference type="Proteomes" id="UP000240830">
    <property type="component" value="Unassembled WGS sequence"/>
</dbReference>
<feature type="region of interest" description="Disordered" evidence="1">
    <location>
        <begin position="84"/>
        <end position="115"/>
    </location>
</feature>
<gene>
    <name evidence="2" type="ORF">PSACC_02414</name>
</gene>
<proteinExistence type="predicted"/>
<evidence type="ECO:0000256" key="1">
    <source>
        <dbReference type="SAM" id="MobiDB-lite"/>
    </source>
</evidence>
<evidence type="ECO:0000313" key="3">
    <source>
        <dbReference type="Proteomes" id="UP000240830"/>
    </source>
</evidence>
<feature type="compositionally biased region" description="Polar residues" evidence="1">
    <location>
        <begin position="88"/>
        <end position="115"/>
    </location>
</feature>
<keyword evidence="3" id="KW-1185">Reference proteome</keyword>
<evidence type="ECO:0000313" key="2">
    <source>
        <dbReference type="EMBL" id="PJF17779.1"/>
    </source>
</evidence>
<name>A0A2H9TJ53_9FUNG</name>
<reference evidence="2 3" key="1">
    <citation type="submission" date="2016-10" db="EMBL/GenBank/DDBJ databases">
        <title>The genome of Paramicrosporidium saccamoebae is the missing link in understanding Cryptomycota and Microsporidia evolution.</title>
        <authorList>
            <person name="Quandt C.A."/>
            <person name="Beaudet D."/>
            <person name="Corsaro D."/>
            <person name="Michel R."/>
            <person name="Corradi N."/>
            <person name="James T."/>
        </authorList>
    </citation>
    <scope>NUCLEOTIDE SEQUENCE [LARGE SCALE GENOMIC DNA]</scope>
    <source>
        <strain evidence="2 3">KSL3</strain>
    </source>
</reference>